<comment type="caution">
    <text evidence="8">The sequence shown here is derived from an EMBL/GenBank/DDBJ whole genome shotgun (WGS) entry which is preliminary data.</text>
</comment>
<comment type="similarity">
    <text evidence="7">Belongs to the SctF family.</text>
</comment>
<keyword evidence="6" id="KW-0843">Virulence</keyword>
<gene>
    <name evidence="8" type="primary">sctF</name>
    <name evidence="8" type="ORF">Q5E86_19665</name>
</gene>
<comment type="subcellular location">
    <subcellularLocation>
        <location evidence="1">Cell surface</location>
    </subcellularLocation>
    <subcellularLocation>
        <location evidence="2">Secreted</location>
    </subcellularLocation>
</comment>
<dbReference type="InterPro" id="IPR011841">
    <property type="entry name" value="T3SS_needle_YscF"/>
</dbReference>
<evidence type="ECO:0000256" key="2">
    <source>
        <dbReference type="ARBA" id="ARBA00004613"/>
    </source>
</evidence>
<evidence type="ECO:0000256" key="4">
    <source>
        <dbReference type="ARBA" id="ARBA00022525"/>
    </source>
</evidence>
<reference evidence="8" key="1">
    <citation type="submission" date="2023-07" db="EMBL/GenBank/DDBJ databases">
        <authorList>
            <person name="Yang W."/>
            <person name="Chen J."/>
            <person name="Ji P."/>
            <person name="Hu F."/>
        </authorList>
    </citation>
    <scope>NUCLEOTIDE SEQUENCE</scope>
    <source>
        <strain evidence="8">CRE-138-0111</strain>
    </source>
</reference>
<evidence type="ECO:0000256" key="1">
    <source>
        <dbReference type="ARBA" id="ARBA00004241"/>
    </source>
</evidence>
<evidence type="ECO:0000256" key="6">
    <source>
        <dbReference type="ARBA" id="ARBA00023026"/>
    </source>
</evidence>
<evidence type="ECO:0000313" key="9">
    <source>
        <dbReference type="Proteomes" id="UP001176478"/>
    </source>
</evidence>
<dbReference type="Pfam" id="PF09392">
    <property type="entry name" value="T3SS_needle_F"/>
    <property type="match status" value="1"/>
</dbReference>
<accession>A0ABT9AX84</accession>
<reference evidence="8" key="2">
    <citation type="journal article" date="2024" name="Int. J. Antimicrob. Agents">
        <title>Identification of a novel Providencia species showing multi-drug-resistant in three patients with hospital-acquired infection.</title>
        <authorList>
            <person name="Yang W."/>
            <person name="Chen J."/>
            <person name="Yang F."/>
            <person name="Ji P."/>
            <person name="Shen S."/>
            <person name="Yin D."/>
            <person name="Hu F."/>
        </authorList>
    </citation>
    <scope>NUCLEOTIDE SEQUENCE</scope>
    <source>
        <strain evidence="8">CRE-138-0111</strain>
    </source>
</reference>
<dbReference type="NCBIfam" id="TIGR02105">
    <property type="entry name" value="III_needle"/>
    <property type="match status" value="1"/>
</dbReference>
<keyword evidence="4" id="KW-0964">Secreted</keyword>
<name>A0ABT9AX84_9GAMM</name>
<keyword evidence="5" id="KW-0653">Protein transport</keyword>
<sequence>MDIEAITNQLSQLVDKAGNEVQSKVTAADLNDPARMLQAQFAIQQYSVFVSYESAIMRAVKDMLSGIIQKIWIY</sequence>
<dbReference type="EMBL" id="JAUQTG010000015">
    <property type="protein sequence ID" value="MDO7858516.1"/>
    <property type="molecule type" value="Genomic_DNA"/>
</dbReference>
<evidence type="ECO:0000256" key="7">
    <source>
        <dbReference type="ARBA" id="ARBA00035658"/>
    </source>
</evidence>
<dbReference type="Proteomes" id="UP001176478">
    <property type="component" value="Unassembled WGS sequence"/>
</dbReference>
<dbReference type="InterPro" id="IPR037203">
    <property type="entry name" value="T3SS_needle-like_sf"/>
</dbReference>
<dbReference type="SUPFAM" id="SSF140129">
    <property type="entry name" value="MxiH-like"/>
    <property type="match status" value="1"/>
</dbReference>
<evidence type="ECO:0000256" key="5">
    <source>
        <dbReference type="ARBA" id="ARBA00022927"/>
    </source>
</evidence>
<dbReference type="InterPro" id="IPR021123">
    <property type="entry name" value="T3SS_needle-like"/>
</dbReference>
<organism evidence="8 9">
    <name type="scientific">Providencia huashanensis</name>
    <dbReference type="NCBI Taxonomy" id="3037798"/>
    <lineage>
        <taxon>Bacteria</taxon>
        <taxon>Pseudomonadati</taxon>
        <taxon>Pseudomonadota</taxon>
        <taxon>Gammaproteobacteria</taxon>
        <taxon>Enterobacterales</taxon>
        <taxon>Morganellaceae</taxon>
        <taxon>Providencia</taxon>
    </lineage>
</organism>
<protein>
    <submittedName>
        <fullName evidence="8">Type III secretion system needle filament subunit SctF</fullName>
    </submittedName>
</protein>
<keyword evidence="3" id="KW-0813">Transport</keyword>
<proteinExistence type="inferred from homology"/>
<keyword evidence="9" id="KW-1185">Reference proteome</keyword>
<evidence type="ECO:0000313" key="8">
    <source>
        <dbReference type="EMBL" id="MDO7858516.1"/>
    </source>
</evidence>
<dbReference type="Gene3D" id="1.20.58.90">
    <property type="match status" value="1"/>
</dbReference>
<evidence type="ECO:0000256" key="3">
    <source>
        <dbReference type="ARBA" id="ARBA00022448"/>
    </source>
</evidence>